<dbReference type="PANTHER" id="PTHR24322">
    <property type="entry name" value="PKSB"/>
    <property type="match status" value="1"/>
</dbReference>
<dbReference type="EMBL" id="CP088295">
    <property type="protein sequence ID" value="UUY04580.1"/>
    <property type="molecule type" value="Genomic_DNA"/>
</dbReference>
<dbReference type="Proteomes" id="UP001058860">
    <property type="component" value="Chromosome"/>
</dbReference>
<dbReference type="PROSITE" id="PS00061">
    <property type="entry name" value="ADH_SHORT"/>
    <property type="match status" value="1"/>
</dbReference>
<keyword evidence="2" id="KW-0560">Oxidoreductase</keyword>
<dbReference type="NCBIfam" id="NF005878">
    <property type="entry name" value="PRK07825.1"/>
    <property type="match status" value="1"/>
</dbReference>
<dbReference type="InterPro" id="IPR002347">
    <property type="entry name" value="SDR_fam"/>
</dbReference>
<dbReference type="PANTHER" id="PTHR24322:SF736">
    <property type="entry name" value="RETINOL DEHYDROGENASE 10"/>
    <property type="match status" value="1"/>
</dbReference>
<dbReference type="Pfam" id="PF00106">
    <property type="entry name" value="adh_short"/>
    <property type="match status" value="1"/>
</dbReference>
<evidence type="ECO:0000256" key="3">
    <source>
        <dbReference type="RuleBase" id="RU000363"/>
    </source>
</evidence>
<organism evidence="6 7">
    <name type="scientific">Svornostia abyssi</name>
    <dbReference type="NCBI Taxonomy" id="2898438"/>
    <lineage>
        <taxon>Bacteria</taxon>
        <taxon>Bacillati</taxon>
        <taxon>Actinomycetota</taxon>
        <taxon>Thermoleophilia</taxon>
        <taxon>Solirubrobacterales</taxon>
        <taxon>Baekduiaceae</taxon>
        <taxon>Svornostia</taxon>
    </lineage>
</organism>
<dbReference type="Gene3D" id="3.40.50.720">
    <property type="entry name" value="NAD(P)-binding Rossmann-like Domain"/>
    <property type="match status" value="1"/>
</dbReference>
<evidence type="ECO:0000259" key="5">
    <source>
        <dbReference type="SMART" id="SM00822"/>
    </source>
</evidence>
<gene>
    <name evidence="6" type="ORF">LRS13_03320</name>
</gene>
<evidence type="ECO:0000256" key="1">
    <source>
        <dbReference type="ARBA" id="ARBA00006484"/>
    </source>
</evidence>
<evidence type="ECO:0000313" key="6">
    <source>
        <dbReference type="EMBL" id="UUY04580.1"/>
    </source>
</evidence>
<name>A0ABY5PJI3_9ACTN</name>
<reference evidence="7" key="1">
    <citation type="submission" date="2021-11" db="EMBL/GenBank/DDBJ databases">
        <title>Cultivation dependent microbiological survey of springs from the worlds oldest radium mine currently devoted to the extraction of radon-saturated water.</title>
        <authorList>
            <person name="Kapinusova G."/>
            <person name="Smrhova T."/>
            <person name="Strejcek M."/>
            <person name="Suman J."/>
            <person name="Jani K."/>
            <person name="Pajer P."/>
            <person name="Uhlik O."/>
        </authorList>
    </citation>
    <scope>NUCLEOTIDE SEQUENCE [LARGE SCALE GENOMIC DNA]</scope>
    <source>
        <strain evidence="7">J379</strain>
    </source>
</reference>
<proteinExistence type="inferred from homology"/>
<dbReference type="PRINTS" id="PR00080">
    <property type="entry name" value="SDRFAMILY"/>
</dbReference>
<feature type="domain" description="Ketoreductase" evidence="5">
    <location>
        <begin position="11"/>
        <end position="192"/>
    </location>
</feature>
<dbReference type="SUPFAM" id="SSF51735">
    <property type="entry name" value="NAD(P)-binding Rossmann-fold domains"/>
    <property type="match status" value="1"/>
</dbReference>
<dbReference type="PRINTS" id="PR00081">
    <property type="entry name" value="GDHRDH"/>
</dbReference>
<feature type="region of interest" description="Disordered" evidence="4">
    <location>
        <begin position="274"/>
        <end position="294"/>
    </location>
</feature>
<evidence type="ECO:0000256" key="4">
    <source>
        <dbReference type="SAM" id="MobiDB-lite"/>
    </source>
</evidence>
<dbReference type="InterPro" id="IPR057326">
    <property type="entry name" value="KR_dom"/>
</dbReference>
<comment type="similarity">
    <text evidence="1 3">Belongs to the short-chain dehydrogenases/reductases (SDR) family.</text>
</comment>
<dbReference type="SMART" id="SM00822">
    <property type="entry name" value="PKS_KR"/>
    <property type="match status" value="1"/>
</dbReference>
<dbReference type="InterPro" id="IPR036291">
    <property type="entry name" value="NAD(P)-bd_dom_sf"/>
</dbReference>
<evidence type="ECO:0000256" key="2">
    <source>
        <dbReference type="ARBA" id="ARBA00023002"/>
    </source>
</evidence>
<sequence>MAKRTRSIPGKVVAITGAARGIGRATAQALARRGAAVAIGDLDLELARQTAEEIGGRTTAFRLNVTERDSVERFIAQTEEHLGPIDVLVNNAGIMPIVRFLDETPESFERQFAINVYGVIHGMQLVIPRMLERGGGQIVNIASSAGKFGGPGVANYCGTKHAVVGITESVRSELRDAPIDFSVVMPGVVRTELTSGVPDTRGLKPVEPEDIAEAIVEAIETGRYEVYVPRSISGIYRATRLLPLRATDAMMKVVGADKALTHAIDSPERLAYKQRVELSGGDRQPQLPSGRDAE</sequence>
<dbReference type="CDD" id="cd05233">
    <property type="entry name" value="SDR_c"/>
    <property type="match status" value="1"/>
</dbReference>
<accession>A0ABY5PJI3</accession>
<dbReference type="RefSeq" id="WP_353865058.1">
    <property type="nucleotide sequence ID" value="NZ_CP088295.1"/>
</dbReference>
<keyword evidence="7" id="KW-1185">Reference proteome</keyword>
<evidence type="ECO:0000313" key="7">
    <source>
        <dbReference type="Proteomes" id="UP001058860"/>
    </source>
</evidence>
<protein>
    <submittedName>
        <fullName evidence="6">SDR family oxidoreductase</fullName>
    </submittedName>
</protein>
<dbReference type="InterPro" id="IPR020904">
    <property type="entry name" value="Sc_DH/Rdtase_CS"/>
</dbReference>